<dbReference type="InterPro" id="IPR021109">
    <property type="entry name" value="Peptidase_aspartic_dom_sf"/>
</dbReference>
<comment type="similarity">
    <text evidence="1 7">Belongs to the peptidase A1 family.</text>
</comment>
<keyword evidence="8" id="KW-0812">Transmembrane</keyword>
<dbReference type="PROSITE" id="PS00141">
    <property type="entry name" value="ASP_PROTEASE"/>
    <property type="match status" value="1"/>
</dbReference>
<evidence type="ECO:0000256" key="3">
    <source>
        <dbReference type="ARBA" id="ARBA00022729"/>
    </source>
</evidence>
<keyword evidence="3 9" id="KW-0732">Signal</keyword>
<dbReference type="GO" id="GO:0006508">
    <property type="term" value="P:proteolysis"/>
    <property type="evidence" value="ECO:0007669"/>
    <property type="project" value="UniProtKB-KW"/>
</dbReference>
<protein>
    <submittedName>
        <fullName evidence="11">Beta-secretase</fullName>
    </submittedName>
</protein>
<dbReference type="PROSITE" id="PS51767">
    <property type="entry name" value="PEPTIDASE_A1"/>
    <property type="match status" value="1"/>
</dbReference>
<feature type="domain" description="Peptidase A1" evidence="10">
    <location>
        <begin position="32"/>
        <end position="365"/>
    </location>
</feature>
<evidence type="ECO:0000256" key="9">
    <source>
        <dbReference type="SAM" id="SignalP"/>
    </source>
</evidence>
<dbReference type="GO" id="GO:0004190">
    <property type="term" value="F:aspartic-type endopeptidase activity"/>
    <property type="evidence" value="ECO:0007669"/>
    <property type="project" value="UniProtKB-KW"/>
</dbReference>
<dbReference type="OrthoDB" id="2747330at2759"/>
<feature type="transmembrane region" description="Helical" evidence="8">
    <location>
        <begin position="408"/>
        <end position="432"/>
    </location>
</feature>
<feature type="signal peptide" evidence="9">
    <location>
        <begin position="1"/>
        <end position="16"/>
    </location>
</feature>
<evidence type="ECO:0000259" key="10">
    <source>
        <dbReference type="PROSITE" id="PS51767"/>
    </source>
</evidence>
<evidence type="ECO:0000256" key="6">
    <source>
        <dbReference type="ARBA" id="ARBA00023145"/>
    </source>
</evidence>
<evidence type="ECO:0000256" key="8">
    <source>
        <dbReference type="SAM" id="Phobius"/>
    </source>
</evidence>
<feature type="chain" id="PRO_5021307991" evidence="9">
    <location>
        <begin position="17"/>
        <end position="560"/>
    </location>
</feature>
<evidence type="ECO:0000256" key="5">
    <source>
        <dbReference type="ARBA" id="ARBA00022801"/>
    </source>
</evidence>
<evidence type="ECO:0000256" key="7">
    <source>
        <dbReference type="RuleBase" id="RU000454"/>
    </source>
</evidence>
<proteinExistence type="inferred from homology"/>
<gene>
    <name evidence="11" type="primary">BACE</name>
    <name evidence="11" type="ORF">AVEN_202983_1</name>
</gene>
<sequence>MPWIIIFLLCASHCLCQVTYELNIYGEAQHGYFIKVYLGTPPQAINLLLDTGSSNVAVAAVPPNVGDNKFFHVNESKTLNKFDAKIHLRYISGQWSGFLAEDVFSFGNGKITCTLACMVSISEIFEPHSQFQGLLGLAYQSIALPDSSIQPFFDTLIKAKGVGDIFSLDLCGPYFSSPVQATNCGKFEMGYTSKLSNNRDIVYTPIIKEWYYEIILTDLRIGMKHIPIDCWDINKKKSVVDSGTTELYMPRKVYDWANNEIRKHVQHVIPDKFWMNETAACVPYDKFDITVFPTLALSFYHSINTTFNLLISPELYLLPIENKTPELICFKHAFAVLDDGVLIGSSILKGFYVVFDRQNKRIGFTNSEHFNETSGFPGSVTKPKYTIKNIQMCKKDEKSSDSFDLSPLMIVVLFFSVLLTLVLLYMFISWIFRTFVLHTDESSETSSLKGTGVSYQTTVVIGQTIPIQLQWVDRKVILDERRNHLNHCLFWVVPDVLRVENLFDYDDGDDIVENTTSLISHTDGMKALEVALCYVEQQSSASPVDVMLIKKKWRNYAASC</sequence>
<evidence type="ECO:0000256" key="4">
    <source>
        <dbReference type="ARBA" id="ARBA00022750"/>
    </source>
</evidence>
<dbReference type="PRINTS" id="PR00792">
    <property type="entry name" value="PEPSIN"/>
</dbReference>
<evidence type="ECO:0000313" key="11">
    <source>
        <dbReference type="EMBL" id="GBN44669.1"/>
    </source>
</evidence>
<dbReference type="AlphaFoldDB" id="A0A4Y2P0X9"/>
<dbReference type="InterPro" id="IPR001461">
    <property type="entry name" value="Aspartic_peptidase_A1"/>
</dbReference>
<dbReference type="EMBL" id="BGPR01010177">
    <property type="protein sequence ID" value="GBN44669.1"/>
    <property type="molecule type" value="Genomic_DNA"/>
</dbReference>
<keyword evidence="5 7" id="KW-0378">Hydrolase</keyword>
<dbReference type="PANTHER" id="PTHR47965">
    <property type="entry name" value="ASPARTYL PROTEASE-RELATED"/>
    <property type="match status" value="1"/>
</dbReference>
<evidence type="ECO:0000256" key="1">
    <source>
        <dbReference type="ARBA" id="ARBA00007447"/>
    </source>
</evidence>
<reference evidence="11 12" key="1">
    <citation type="journal article" date="2019" name="Sci. Rep.">
        <title>Orb-weaving spider Araneus ventricosus genome elucidates the spidroin gene catalogue.</title>
        <authorList>
            <person name="Kono N."/>
            <person name="Nakamura H."/>
            <person name="Ohtoshi R."/>
            <person name="Moran D.A.P."/>
            <person name="Shinohara A."/>
            <person name="Yoshida Y."/>
            <person name="Fujiwara M."/>
            <person name="Mori M."/>
            <person name="Tomita M."/>
            <person name="Arakawa K."/>
        </authorList>
    </citation>
    <scope>NUCLEOTIDE SEQUENCE [LARGE SCALE GENOMIC DNA]</scope>
</reference>
<keyword evidence="2 7" id="KW-0645">Protease</keyword>
<dbReference type="InterPro" id="IPR001969">
    <property type="entry name" value="Aspartic_peptidase_AS"/>
</dbReference>
<organism evidence="11 12">
    <name type="scientific">Araneus ventricosus</name>
    <name type="common">Orbweaver spider</name>
    <name type="synonym">Epeira ventricosa</name>
    <dbReference type="NCBI Taxonomy" id="182803"/>
    <lineage>
        <taxon>Eukaryota</taxon>
        <taxon>Metazoa</taxon>
        <taxon>Ecdysozoa</taxon>
        <taxon>Arthropoda</taxon>
        <taxon>Chelicerata</taxon>
        <taxon>Arachnida</taxon>
        <taxon>Araneae</taxon>
        <taxon>Araneomorphae</taxon>
        <taxon>Entelegynae</taxon>
        <taxon>Araneoidea</taxon>
        <taxon>Araneidae</taxon>
        <taxon>Araneus</taxon>
    </lineage>
</organism>
<dbReference type="SUPFAM" id="SSF50630">
    <property type="entry name" value="Acid proteases"/>
    <property type="match status" value="1"/>
</dbReference>
<comment type="caution">
    <text evidence="11">The sequence shown here is derived from an EMBL/GenBank/DDBJ whole genome shotgun (WGS) entry which is preliminary data.</text>
</comment>
<evidence type="ECO:0000313" key="12">
    <source>
        <dbReference type="Proteomes" id="UP000499080"/>
    </source>
</evidence>
<keyword evidence="12" id="KW-1185">Reference proteome</keyword>
<dbReference type="InterPro" id="IPR033121">
    <property type="entry name" value="PEPTIDASE_A1"/>
</dbReference>
<keyword evidence="6" id="KW-0865">Zymogen</keyword>
<keyword evidence="8" id="KW-1133">Transmembrane helix</keyword>
<keyword evidence="4 7" id="KW-0064">Aspartyl protease</keyword>
<dbReference type="Gene3D" id="2.40.70.10">
    <property type="entry name" value="Acid Proteases"/>
    <property type="match status" value="2"/>
</dbReference>
<name>A0A4Y2P0X9_ARAVE</name>
<evidence type="ECO:0000256" key="2">
    <source>
        <dbReference type="ARBA" id="ARBA00022670"/>
    </source>
</evidence>
<keyword evidence="8" id="KW-0472">Membrane</keyword>
<dbReference type="Proteomes" id="UP000499080">
    <property type="component" value="Unassembled WGS sequence"/>
</dbReference>
<dbReference type="Pfam" id="PF00026">
    <property type="entry name" value="Asp"/>
    <property type="match status" value="1"/>
</dbReference>
<dbReference type="PANTHER" id="PTHR47965:SF12">
    <property type="entry name" value="ASPARTIC PROTEINASE 3-RELATED"/>
    <property type="match status" value="1"/>
</dbReference>
<accession>A0A4Y2P0X9</accession>